<gene>
    <name evidence="1" type="ordered locus">Pnec_0553</name>
</gene>
<dbReference type="KEGG" id="pne:Pnec_0553"/>
<organism evidence="1">
    <name type="scientific">Polynucleobacter necessarius subsp. necessarius (strain STIR1)</name>
    <dbReference type="NCBI Taxonomy" id="452638"/>
    <lineage>
        <taxon>Bacteria</taxon>
        <taxon>Pseudomonadati</taxon>
        <taxon>Pseudomonadota</taxon>
        <taxon>Betaproteobacteria</taxon>
        <taxon>Burkholderiales</taxon>
        <taxon>Burkholderiaceae</taxon>
        <taxon>Polynucleobacter</taxon>
    </lineage>
</organism>
<proteinExistence type="predicted"/>
<dbReference type="HOGENOM" id="CLU_3274303_0_0_4"/>
<evidence type="ECO:0000313" key="1">
    <source>
        <dbReference type="EMBL" id="ACB43813.1"/>
    </source>
</evidence>
<protein>
    <submittedName>
        <fullName evidence="1">Heavy metal translocating P-type ATPase</fullName>
    </submittedName>
</protein>
<name>B1XTY6_POLNS</name>
<accession>B1XTY6</accession>
<reference evidence="1" key="1">
    <citation type="submission" date="2008-03" db="EMBL/GenBank/DDBJ databases">
        <title>Complete sequence of Polynucleobacter necessarius STIR1.</title>
        <authorList>
            <consortium name="US DOE Joint Genome Institute"/>
            <person name="Copeland A."/>
            <person name="Lucas S."/>
            <person name="Lapidus A."/>
            <person name="Barry K."/>
            <person name="Detter J.C."/>
            <person name="Glavina del Rio T."/>
            <person name="Hammon N."/>
            <person name="Israni S."/>
            <person name="Dalin E."/>
            <person name="Tice H."/>
            <person name="Pitluck S."/>
            <person name="Chain P."/>
            <person name="Malfatti S."/>
            <person name="Shin M."/>
            <person name="Vergez L."/>
            <person name="Schmutz J."/>
            <person name="Larimer F."/>
            <person name="Land M."/>
            <person name="Hauser L."/>
            <person name="Kyrpides N."/>
            <person name="Kim E."/>
            <person name="Hahn M."/>
            <person name="Richardson P."/>
        </authorList>
    </citation>
    <scope>NUCLEOTIDE SEQUENCE [LARGE SCALE GENOMIC DNA]</scope>
    <source>
        <strain evidence="1">STIR1</strain>
    </source>
</reference>
<dbReference type="EMBL" id="CP001010">
    <property type="protein sequence ID" value="ACB43813.1"/>
    <property type="molecule type" value="Genomic_DNA"/>
</dbReference>
<dbReference type="AlphaFoldDB" id="B1XTY6"/>
<sequence length="41" mass="4356">MGQSLSLQSIASLEGSTHHSTVMEQAQACFEAGQTVFSLNE</sequence>